<dbReference type="InterPro" id="IPR026592">
    <property type="entry name" value="BamE"/>
</dbReference>
<evidence type="ECO:0000256" key="3">
    <source>
        <dbReference type="ARBA" id="ARBA00023237"/>
    </source>
</evidence>
<keyword evidence="2" id="KW-0472">Membrane</keyword>
<sequence length="122" mass="13591">MVMLVKHFSSFLLVCAIVGCSISMPRVHKVAVQQGNILNQSMVDKLKPGMTRTQVAYVMGRPVIINTFDPDRWDYVFTIEVPGQFNETTRMSLFFENDVLTHFTGDMAPAAAKTGDATTDTE</sequence>
<dbReference type="HAMAP" id="MF_00925">
    <property type="entry name" value="OM_assembly_BamE"/>
    <property type="match status" value="1"/>
</dbReference>
<dbReference type="InterPro" id="IPR037873">
    <property type="entry name" value="BamE-like"/>
</dbReference>
<dbReference type="AlphaFoldDB" id="A0A381QY44"/>
<evidence type="ECO:0000259" key="4">
    <source>
        <dbReference type="Pfam" id="PF04355"/>
    </source>
</evidence>
<evidence type="ECO:0000313" key="5">
    <source>
        <dbReference type="EMBL" id="SUZ84345.1"/>
    </source>
</evidence>
<protein>
    <recommendedName>
        <fullName evidence="4">Outer membrane protein assembly factor BamE domain-containing protein</fullName>
    </recommendedName>
</protein>
<keyword evidence="1" id="KW-0732">Signal</keyword>
<dbReference type="PANTHER" id="PTHR37482">
    <property type="entry name" value="OUTER MEMBRANE PROTEIN ASSEMBLY FACTOR BAME"/>
    <property type="match status" value="1"/>
</dbReference>
<dbReference type="GO" id="GO:1990063">
    <property type="term" value="C:Bam protein complex"/>
    <property type="evidence" value="ECO:0007669"/>
    <property type="project" value="TreeGrafter"/>
</dbReference>
<dbReference type="PANTHER" id="PTHR37482:SF1">
    <property type="entry name" value="OUTER MEMBRANE PROTEIN ASSEMBLY FACTOR BAME"/>
    <property type="match status" value="1"/>
</dbReference>
<reference evidence="5" key="1">
    <citation type="submission" date="2018-05" db="EMBL/GenBank/DDBJ databases">
        <authorList>
            <person name="Lanie J.A."/>
            <person name="Ng W.-L."/>
            <person name="Kazmierczak K.M."/>
            <person name="Andrzejewski T.M."/>
            <person name="Davidsen T.M."/>
            <person name="Wayne K.J."/>
            <person name="Tettelin H."/>
            <person name="Glass J.I."/>
            <person name="Rusch D."/>
            <person name="Podicherti R."/>
            <person name="Tsui H.-C.T."/>
            <person name="Winkler M.E."/>
        </authorList>
    </citation>
    <scope>NUCLEOTIDE SEQUENCE</scope>
</reference>
<dbReference type="PROSITE" id="PS51257">
    <property type="entry name" value="PROKAR_LIPOPROTEIN"/>
    <property type="match status" value="1"/>
</dbReference>
<evidence type="ECO:0000256" key="2">
    <source>
        <dbReference type="ARBA" id="ARBA00023136"/>
    </source>
</evidence>
<keyword evidence="3" id="KW-0998">Cell outer membrane</keyword>
<organism evidence="5">
    <name type="scientific">marine metagenome</name>
    <dbReference type="NCBI Taxonomy" id="408172"/>
    <lineage>
        <taxon>unclassified sequences</taxon>
        <taxon>metagenomes</taxon>
        <taxon>ecological metagenomes</taxon>
    </lineage>
</organism>
<feature type="domain" description="Outer membrane protein assembly factor BamE" evidence="4">
    <location>
        <begin position="35"/>
        <end position="103"/>
    </location>
</feature>
<evidence type="ECO:0000256" key="1">
    <source>
        <dbReference type="ARBA" id="ARBA00022729"/>
    </source>
</evidence>
<dbReference type="EMBL" id="UINC01001592">
    <property type="protein sequence ID" value="SUZ84345.1"/>
    <property type="molecule type" value="Genomic_DNA"/>
</dbReference>
<proteinExistence type="inferred from homology"/>
<dbReference type="GO" id="GO:0043165">
    <property type="term" value="P:Gram-negative-bacterium-type cell outer membrane assembly"/>
    <property type="evidence" value="ECO:0007669"/>
    <property type="project" value="TreeGrafter"/>
</dbReference>
<dbReference type="InterPro" id="IPR007450">
    <property type="entry name" value="BamE_dom"/>
</dbReference>
<name>A0A381QY44_9ZZZZ</name>
<dbReference type="Pfam" id="PF04355">
    <property type="entry name" value="BamE"/>
    <property type="match status" value="1"/>
</dbReference>
<dbReference type="GO" id="GO:0051205">
    <property type="term" value="P:protein insertion into membrane"/>
    <property type="evidence" value="ECO:0007669"/>
    <property type="project" value="TreeGrafter"/>
</dbReference>
<dbReference type="GO" id="GO:0030674">
    <property type="term" value="F:protein-macromolecule adaptor activity"/>
    <property type="evidence" value="ECO:0007669"/>
    <property type="project" value="TreeGrafter"/>
</dbReference>
<accession>A0A381QY44</accession>
<dbReference type="Gene3D" id="3.30.1450.10">
    <property type="match status" value="1"/>
</dbReference>
<gene>
    <name evidence="5" type="ORF">METZ01_LOCUS37199</name>
</gene>